<evidence type="ECO:0000313" key="1">
    <source>
        <dbReference type="WBParaSite" id="MCU_007520-RA"/>
    </source>
</evidence>
<reference evidence="1" key="1">
    <citation type="submission" date="2019-11" db="UniProtKB">
        <authorList>
            <consortium name="WormBaseParasite"/>
        </authorList>
    </citation>
    <scope>IDENTIFICATION</scope>
</reference>
<sequence>MKLHLMIQVSRICRSVDMLQAATNTTTKRKATVTIRGTPKELAEALVESASVSVQWPAFSL</sequence>
<proteinExistence type="predicted"/>
<dbReference type="AlphaFoldDB" id="A0A5K3FDC8"/>
<protein>
    <submittedName>
        <fullName evidence="1">Alba domain-containing protein</fullName>
    </submittedName>
</protein>
<organism evidence="1">
    <name type="scientific">Mesocestoides corti</name>
    <name type="common">Flatworm</name>
    <dbReference type="NCBI Taxonomy" id="53468"/>
    <lineage>
        <taxon>Eukaryota</taxon>
        <taxon>Metazoa</taxon>
        <taxon>Spiralia</taxon>
        <taxon>Lophotrochozoa</taxon>
        <taxon>Platyhelminthes</taxon>
        <taxon>Cestoda</taxon>
        <taxon>Eucestoda</taxon>
        <taxon>Cyclophyllidea</taxon>
        <taxon>Mesocestoididae</taxon>
        <taxon>Mesocestoides</taxon>
    </lineage>
</organism>
<name>A0A5K3FDC8_MESCO</name>
<dbReference type="WBParaSite" id="MCU_007520-RA">
    <property type="protein sequence ID" value="MCU_007520-RA"/>
    <property type="gene ID" value="MCU_007520"/>
</dbReference>
<accession>A0A5K3FDC8</accession>